<dbReference type="EMBL" id="GDID01005728">
    <property type="protein sequence ID" value="JAP90878.1"/>
    <property type="molecule type" value="Transcribed_RNA"/>
</dbReference>
<reference evidence="1" key="1">
    <citation type="submission" date="2015-07" db="EMBL/GenBank/DDBJ databases">
        <title>Adaptation to a free-living lifestyle via gene acquisitions in the diplomonad Trepomonas sp. PC1.</title>
        <authorList>
            <person name="Xu F."/>
            <person name="Jerlstrom-Hultqvist J."/>
            <person name="Kolisko M."/>
            <person name="Simpson A.G.B."/>
            <person name="Roger A.J."/>
            <person name="Svard S.G."/>
            <person name="Andersson J.O."/>
        </authorList>
    </citation>
    <scope>NUCLEOTIDE SEQUENCE</scope>
    <source>
        <strain evidence="1">PC1</strain>
    </source>
</reference>
<sequence>YNLCECQIIKTDKDHLSEEDADLNMIANPSALLQAMKKQLETFSKECQKVIIPDQHFEAIGIQFVMKDIKIEEGDLSNTISSSFENVMTFAVNPAKARIIFQYTFQQKTYPYAFGAGRGIADALLEAQIITGIKMSEECPFHFQLTNFQSFAKVNHLQLSFPDASPLLQALIDMLTSVFRDVFNDLAKFGASQIADIMNYNIYHDRPLTRMHDYYSTDWRYISYKFFDLVHCQTSGQICKLNISNNYCQRWSQRQQIAPQPSVKFNRPVSFYVSQNAIQSMLDHAQYMKLFDDDIKVIKIVNTGILVDVKNAEFEAEILCSVTVQTVRKNYNNNNTQPILQMEKVISSTQEFDQNIYFEKMNALLKTCSHNLYTFGFIDDNEQIISYKSPSWVVIALNMFQ</sequence>
<gene>
    <name evidence="1" type="ORF">TPC1_17684</name>
</gene>
<dbReference type="AlphaFoldDB" id="A0A146K348"/>
<feature type="non-terminal residue" evidence="1">
    <location>
        <position position="1"/>
    </location>
</feature>
<protein>
    <submittedName>
        <fullName evidence="1">BPI-like protein</fullName>
    </submittedName>
</protein>
<evidence type="ECO:0000313" key="1">
    <source>
        <dbReference type="EMBL" id="JAP90878.1"/>
    </source>
</evidence>
<accession>A0A146K348</accession>
<name>A0A146K348_9EUKA</name>
<organism evidence="1">
    <name type="scientific">Trepomonas sp. PC1</name>
    <dbReference type="NCBI Taxonomy" id="1076344"/>
    <lineage>
        <taxon>Eukaryota</taxon>
        <taxon>Metamonada</taxon>
        <taxon>Diplomonadida</taxon>
        <taxon>Hexamitidae</taxon>
        <taxon>Hexamitinae</taxon>
        <taxon>Trepomonas</taxon>
    </lineage>
</organism>
<proteinExistence type="predicted"/>